<dbReference type="AlphaFoldDB" id="A0A7X0FCA7"/>
<accession>A0A7X0FCA7</accession>
<evidence type="ECO:0000313" key="1">
    <source>
        <dbReference type="EMBL" id="MBB6357096.1"/>
    </source>
</evidence>
<gene>
    <name evidence="1" type="ORF">GGR00_004916</name>
</gene>
<comment type="caution">
    <text evidence="1">The sequence shown here is derived from an EMBL/GenBank/DDBJ whole genome shotgun (WGS) entry which is preliminary data.</text>
</comment>
<dbReference type="RefSeq" id="WP_184701707.1">
    <property type="nucleotide sequence ID" value="NZ_BAABEG010000004.1"/>
</dbReference>
<dbReference type="Proteomes" id="UP000536262">
    <property type="component" value="Unassembled WGS sequence"/>
</dbReference>
<name>A0A7X0FCA7_9HYPH</name>
<proteinExistence type="predicted"/>
<dbReference type="EMBL" id="JACHOU010000020">
    <property type="protein sequence ID" value="MBB6357096.1"/>
    <property type="molecule type" value="Genomic_DNA"/>
</dbReference>
<sequence length="52" mass="5876">MLQFWLHRKDELFIQAADTLTLKVSVSASPVCPADVVALNFQDQNRQCSLRA</sequence>
<keyword evidence="2" id="KW-1185">Reference proteome</keyword>
<protein>
    <submittedName>
        <fullName evidence="1">Uncharacterized protein</fullName>
    </submittedName>
</protein>
<evidence type="ECO:0000313" key="2">
    <source>
        <dbReference type="Proteomes" id="UP000536262"/>
    </source>
</evidence>
<organism evidence="1 2">
    <name type="scientific">Aminobacter aganoensis</name>
    <dbReference type="NCBI Taxonomy" id="83264"/>
    <lineage>
        <taxon>Bacteria</taxon>
        <taxon>Pseudomonadati</taxon>
        <taxon>Pseudomonadota</taxon>
        <taxon>Alphaproteobacteria</taxon>
        <taxon>Hyphomicrobiales</taxon>
        <taxon>Phyllobacteriaceae</taxon>
        <taxon>Aminobacter</taxon>
    </lineage>
</organism>
<reference evidence="1 2" key="1">
    <citation type="submission" date="2020-08" db="EMBL/GenBank/DDBJ databases">
        <title>Genomic Encyclopedia of Type Strains, Phase IV (KMG-IV): sequencing the most valuable type-strain genomes for metagenomic binning, comparative biology and taxonomic classification.</title>
        <authorList>
            <person name="Goeker M."/>
        </authorList>
    </citation>
    <scope>NUCLEOTIDE SEQUENCE [LARGE SCALE GENOMIC DNA]</scope>
    <source>
        <strain evidence="1 2">DSM 7051</strain>
    </source>
</reference>